<keyword evidence="2" id="KW-1185">Reference proteome</keyword>
<dbReference type="EMBL" id="JACVFC010000004">
    <property type="protein sequence ID" value="MBC9934045.1"/>
    <property type="molecule type" value="Genomic_DNA"/>
</dbReference>
<proteinExistence type="predicted"/>
<evidence type="ECO:0008006" key="3">
    <source>
        <dbReference type="Google" id="ProtNLM"/>
    </source>
</evidence>
<protein>
    <recommendedName>
        <fullName evidence="3">Ig-like domain-containing protein</fullName>
    </recommendedName>
</protein>
<evidence type="ECO:0000313" key="1">
    <source>
        <dbReference type="EMBL" id="MBC9934045.1"/>
    </source>
</evidence>
<comment type="caution">
    <text evidence="1">The sequence shown here is derived from an EMBL/GenBank/DDBJ whole genome shotgun (WGS) entry which is preliminary data.</text>
</comment>
<accession>A0ABR7TWK3</accession>
<dbReference type="RefSeq" id="WP_188091141.1">
    <property type="nucleotide sequence ID" value="NZ_JACVFC010000004.1"/>
</dbReference>
<evidence type="ECO:0000313" key="2">
    <source>
        <dbReference type="Proteomes" id="UP000659124"/>
    </source>
</evidence>
<dbReference type="Proteomes" id="UP000659124">
    <property type="component" value="Unassembled WGS sequence"/>
</dbReference>
<gene>
    <name evidence="1" type="ORF">ICL07_26895</name>
</gene>
<name>A0ABR7TWK3_9BACT</name>
<organism evidence="1 2">
    <name type="scientific">Chitinophaga qingshengii</name>
    <dbReference type="NCBI Taxonomy" id="1569794"/>
    <lineage>
        <taxon>Bacteria</taxon>
        <taxon>Pseudomonadati</taxon>
        <taxon>Bacteroidota</taxon>
        <taxon>Chitinophagia</taxon>
        <taxon>Chitinophagales</taxon>
        <taxon>Chitinophagaceae</taxon>
        <taxon>Chitinophaga</taxon>
    </lineage>
</organism>
<reference evidence="1 2" key="1">
    <citation type="submission" date="2020-09" db="EMBL/GenBank/DDBJ databases">
        <title>Genome sequences of type strains of Chitinophaga qingshengii and Chitinophaga varians.</title>
        <authorList>
            <person name="Kittiwongwattana C."/>
        </authorList>
    </citation>
    <scope>NUCLEOTIDE SEQUENCE [LARGE SCALE GENOMIC DNA]</scope>
    <source>
        <strain evidence="1 2">JCM 30026</strain>
    </source>
</reference>
<sequence>MKIATFDIRRPYHPVSLTPVLKCVFAVLLLCTTISVQAQKIKSPADLSVSDDPAKGTSTATGTTLFCKEQSGFKLTSSATDPTVTTGTPVPYTSWAWKEIDANGDPVDLPAGTFTAANEVLTVASATPGWHTYQVIASTGASECPADAVIFTVYVLPDLTVTSVVDPSTTSLKYCAANGAPTGTNAIKMNSTVTFATAPRKVKGLRDLTVDDFELTYSWSKEEVGVTGSKTEVGTDANYTVTEPAVTATGGADRKFTYSVKVTYKVKGCGDYAATTQSGSNPAVITVTPKPGKPVITIQ</sequence>